<feature type="transmembrane region" description="Helical" evidence="8">
    <location>
        <begin position="232"/>
        <end position="251"/>
    </location>
</feature>
<comment type="subcellular location">
    <subcellularLocation>
        <location evidence="1">Cell membrane</location>
        <topology evidence="1">Multi-pass membrane protein</topology>
    </subcellularLocation>
</comment>
<evidence type="ECO:0000313" key="10">
    <source>
        <dbReference type="EMBL" id="AXY76488.1"/>
    </source>
</evidence>
<gene>
    <name evidence="10" type="ORF">D3H65_21900</name>
</gene>
<sequence>MSSPKGFAKFIIVLTTVTAAVMELIDTSIVNVGLSEMAGSLGVNIEDVSWVITAYAIANVIIIPMTGWLAEYFGRKNYYIVSMIIFTFASYMCGQSTSLVELIIWRFIQGIGGGALLSTSQAILFDAFKPEDRPMAAGLFGMGLILGPTLGPTVGGYLIEHFSWPWMFLVNLPVGILATILAMVFIDKKEGEGKNKAKMSVDYMGIALLMVGIGCLQFVLERGESEDWFSSNAIRVSTVLAAIGVIGFIVWELKTPTPVVNLRVMKKRSYAFTIVFTFVAGLGLFTSVFVYPVLAQRVLGYSALETGLSLLPPTLAGVVMMPIIGRMMSKGVSPIPFIVVGFILFAIYCWTSAGVSPDVGRWAFFIPLLIRAFGISMSQLPLINQAVAGLPPKDYAAGISLNNMIRQIGGAFGIAMANNFISQRYAQHRNDMVANTYDGAPAFTERVTAISNNMIAQTGSDITSATAKAHKIIDLAVDKQAYYLAYLDTFRLIGIFFLIVLPLVVFLRVKKKPVVDTKAVKEAMEAAH</sequence>
<dbReference type="KEGG" id="pseg:D3H65_21900"/>
<evidence type="ECO:0000256" key="1">
    <source>
        <dbReference type="ARBA" id="ARBA00004651"/>
    </source>
</evidence>
<dbReference type="InterPro" id="IPR004638">
    <property type="entry name" value="EmrB-like"/>
</dbReference>
<dbReference type="CDD" id="cd17503">
    <property type="entry name" value="MFS_LmrB_MDR_like"/>
    <property type="match status" value="1"/>
</dbReference>
<keyword evidence="11" id="KW-1185">Reference proteome</keyword>
<dbReference type="InterPro" id="IPR036259">
    <property type="entry name" value="MFS_trans_sf"/>
</dbReference>
<evidence type="ECO:0000256" key="7">
    <source>
        <dbReference type="ARBA" id="ARBA00023136"/>
    </source>
</evidence>
<feature type="transmembrane region" description="Helical" evidence="8">
    <location>
        <begin position="77"/>
        <end position="97"/>
    </location>
</feature>
<feature type="transmembrane region" description="Helical" evidence="8">
    <location>
        <begin position="50"/>
        <end position="70"/>
    </location>
</feature>
<feature type="transmembrane region" description="Helical" evidence="8">
    <location>
        <begin position="271"/>
        <end position="294"/>
    </location>
</feature>
<name>A0A3B7MQR2_9BACT</name>
<feature type="transmembrane region" description="Helical" evidence="8">
    <location>
        <begin position="137"/>
        <end position="159"/>
    </location>
</feature>
<dbReference type="Gene3D" id="1.20.1720.10">
    <property type="entry name" value="Multidrug resistance protein D"/>
    <property type="match status" value="1"/>
</dbReference>
<dbReference type="GO" id="GO:0022857">
    <property type="term" value="F:transmembrane transporter activity"/>
    <property type="evidence" value="ECO:0007669"/>
    <property type="project" value="InterPro"/>
</dbReference>
<feature type="transmembrane region" description="Helical" evidence="8">
    <location>
        <begin position="165"/>
        <end position="187"/>
    </location>
</feature>
<dbReference type="Gene3D" id="1.20.1250.20">
    <property type="entry name" value="MFS general substrate transporter like domains"/>
    <property type="match status" value="1"/>
</dbReference>
<feature type="transmembrane region" description="Helical" evidence="8">
    <location>
        <begin position="306"/>
        <end position="325"/>
    </location>
</feature>
<proteinExistence type="inferred from homology"/>
<keyword evidence="7 8" id="KW-0472">Membrane</keyword>
<evidence type="ECO:0000256" key="5">
    <source>
        <dbReference type="ARBA" id="ARBA00022692"/>
    </source>
</evidence>
<reference evidence="10 11" key="1">
    <citation type="submission" date="2018-09" db="EMBL/GenBank/DDBJ databases">
        <title>Genome sequencing of strain 6GH32-13.</title>
        <authorList>
            <person name="Weon H.-Y."/>
            <person name="Heo J."/>
            <person name="Kwon S.-W."/>
        </authorList>
    </citation>
    <scope>NUCLEOTIDE SEQUENCE [LARGE SCALE GENOMIC DNA]</scope>
    <source>
        <strain evidence="10 11">5GH32-13</strain>
    </source>
</reference>
<dbReference type="InterPro" id="IPR005829">
    <property type="entry name" value="Sugar_transporter_CS"/>
</dbReference>
<evidence type="ECO:0000256" key="2">
    <source>
        <dbReference type="ARBA" id="ARBA00008537"/>
    </source>
</evidence>
<feature type="transmembrane region" description="Helical" evidence="8">
    <location>
        <begin position="103"/>
        <end position="125"/>
    </location>
</feature>
<keyword evidence="5 8" id="KW-0812">Transmembrane</keyword>
<dbReference type="AlphaFoldDB" id="A0A3B7MQR2"/>
<dbReference type="SUPFAM" id="SSF103473">
    <property type="entry name" value="MFS general substrate transporter"/>
    <property type="match status" value="1"/>
</dbReference>
<dbReference type="Pfam" id="PF07690">
    <property type="entry name" value="MFS_1"/>
    <property type="match status" value="1"/>
</dbReference>
<dbReference type="Proteomes" id="UP000263900">
    <property type="component" value="Chromosome"/>
</dbReference>
<accession>A0A3B7MQR2</accession>
<evidence type="ECO:0000256" key="8">
    <source>
        <dbReference type="SAM" id="Phobius"/>
    </source>
</evidence>
<evidence type="ECO:0000256" key="4">
    <source>
        <dbReference type="ARBA" id="ARBA00022475"/>
    </source>
</evidence>
<evidence type="ECO:0000256" key="6">
    <source>
        <dbReference type="ARBA" id="ARBA00022989"/>
    </source>
</evidence>
<dbReference type="EMBL" id="CP032157">
    <property type="protein sequence ID" value="AXY76488.1"/>
    <property type="molecule type" value="Genomic_DNA"/>
</dbReference>
<feature type="transmembrane region" description="Helical" evidence="8">
    <location>
        <begin position="337"/>
        <end position="356"/>
    </location>
</feature>
<evidence type="ECO:0000256" key="3">
    <source>
        <dbReference type="ARBA" id="ARBA00022448"/>
    </source>
</evidence>
<dbReference type="PRINTS" id="PR01036">
    <property type="entry name" value="TCRTETB"/>
</dbReference>
<dbReference type="RefSeq" id="WP_119052365.1">
    <property type="nucleotide sequence ID" value="NZ_CP032157.1"/>
</dbReference>
<dbReference type="InterPro" id="IPR020846">
    <property type="entry name" value="MFS_dom"/>
</dbReference>
<dbReference type="InterPro" id="IPR011701">
    <property type="entry name" value="MFS"/>
</dbReference>
<feature type="transmembrane region" description="Helical" evidence="8">
    <location>
        <begin position="490"/>
        <end position="509"/>
    </location>
</feature>
<keyword evidence="4" id="KW-1003">Cell membrane</keyword>
<keyword evidence="3" id="KW-0813">Transport</keyword>
<protein>
    <submittedName>
        <fullName evidence="10">DHA2 family efflux MFS transporter permease subunit</fullName>
    </submittedName>
</protein>
<dbReference type="OrthoDB" id="9807274at2"/>
<dbReference type="NCBIfam" id="TIGR00711">
    <property type="entry name" value="efflux_EmrB"/>
    <property type="match status" value="1"/>
</dbReference>
<dbReference type="PROSITE" id="PS50850">
    <property type="entry name" value="MFS"/>
    <property type="match status" value="1"/>
</dbReference>
<dbReference type="PANTHER" id="PTHR42718:SF9">
    <property type="entry name" value="MAJOR FACILITATOR SUPERFAMILY MULTIDRUG TRANSPORTER MFSC"/>
    <property type="match status" value="1"/>
</dbReference>
<evidence type="ECO:0000313" key="11">
    <source>
        <dbReference type="Proteomes" id="UP000263900"/>
    </source>
</evidence>
<dbReference type="PANTHER" id="PTHR42718">
    <property type="entry name" value="MAJOR FACILITATOR SUPERFAMILY MULTIDRUG TRANSPORTER MFSC"/>
    <property type="match status" value="1"/>
</dbReference>
<comment type="similarity">
    <text evidence="2">Belongs to the major facilitator superfamily. EmrB family.</text>
</comment>
<keyword evidence="6 8" id="KW-1133">Transmembrane helix</keyword>
<feature type="domain" description="Major facilitator superfamily (MFS) profile" evidence="9">
    <location>
        <begin position="12"/>
        <end position="512"/>
    </location>
</feature>
<dbReference type="PROSITE" id="PS00216">
    <property type="entry name" value="SUGAR_TRANSPORT_1"/>
    <property type="match status" value="1"/>
</dbReference>
<feature type="transmembrane region" description="Helical" evidence="8">
    <location>
        <begin position="199"/>
        <end position="220"/>
    </location>
</feature>
<feature type="transmembrane region" description="Helical" evidence="8">
    <location>
        <begin position="7"/>
        <end position="30"/>
    </location>
</feature>
<organism evidence="10 11">
    <name type="scientific">Paraflavitalea soli</name>
    <dbReference type="NCBI Taxonomy" id="2315862"/>
    <lineage>
        <taxon>Bacteria</taxon>
        <taxon>Pseudomonadati</taxon>
        <taxon>Bacteroidota</taxon>
        <taxon>Chitinophagia</taxon>
        <taxon>Chitinophagales</taxon>
        <taxon>Chitinophagaceae</taxon>
        <taxon>Paraflavitalea</taxon>
    </lineage>
</organism>
<evidence type="ECO:0000259" key="9">
    <source>
        <dbReference type="PROSITE" id="PS50850"/>
    </source>
</evidence>
<dbReference type="GO" id="GO:0005886">
    <property type="term" value="C:plasma membrane"/>
    <property type="evidence" value="ECO:0007669"/>
    <property type="project" value="UniProtKB-SubCell"/>
</dbReference>